<proteinExistence type="inferred from homology"/>
<dbReference type="Pfam" id="PF08161">
    <property type="entry name" value="RRP12_HEAT"/>
    <property type="match status" value="1"/>
</dbReference>
<feature type="region of interest" description="Disordered" evidence="4">
    <location>
        <begin position="1144"/>
        <end position="1409"/>
    </location>
</feature>
<feature type="compositionally biased region" description="Basic and acidic residues" evidence="4">
    <location>
        <begin position="1259"/>
        <end position="1268"/>
    </location>
</feature>
<feature type="domain" description="RRP12 N-terminal HEAT" evidence="6">
    <location>
        <begin position="122"/>
        <end position="284"/>
    </location>
</feature>
<evidence type="ECO:0000313" key="8">
    <source>
        <dbReference type="Proteomes" id="UP000650582"/>
    </source>
</evidence>
<comment type="caution">
    <text evidence="7">The sequence shown here is derived from an EMBL/GenBank/DDBJ whole genome shotgun (WGS) entry which is preliminary data.</text>
</comment>
<organism evidence="7 8">
    <name type="scientific">Rhizoctonia solani</name>
    <dbReference type="NCBI Taxonomy" id="456999"/>
    <lineage>
        <taxon>Eukaryota</taxon>
        <taxon>Fungi</taxon>
        <taxon>Dikarya</taxon>
        <taxon>Basidiomycota</taxon>
        <taxon>Agaricomycotina</taxon>
        <taxon>Agaricomycetes</taxon>
        <taxon>Cantharellales</taxon>
        <taxon>Ceratobasidiaceae</taxon>
        <taxon>Rhizoctonia</taxon>
    </lineage>
</organism>
<dbReference type="Pfam" id="PF25772">
    <property type="entry name" value="HEAT_RRP12_N"/>
    <property type="match status" value="1"/>
</dbReference>
<dbReference type="Proteomes" id="UP000650582">
    <property type="component" value="Unassembled WGS sequence"/>
</dbReference>
<dbReference type="InterPro" id="IPR016024">
    <property type="entry name" value="ARM-type_fold"/>
</dbReference>
<evidence type="ECO:0000259" key="5">
    <source>
        <dbReference type="Pfam" id="PF08161"/>
    </source>
</evidence>
<feature type="region of interest" description="Disordered" evidence="4">
    <location>
        <begin position="1"/>
        <end position="60"/>
    </location>
</feature>
<feature type="region of interest" description="Disordered" evidence="4">
    <location>
        <begin position="371"/>
        <end position="391"/>
    </location>
</feature>
<gene>
    <name evidence="7" type="ORF">RHS04_09131</name>
</gene>
<dbReference type="Gene3D" id="1.25.10.10">
    <property type="entry name" value="Leucine-rich Repeat Variant"/>
    <property type="match status" value="1"/>
</dbReference>
<feature type="compositionally biased region" description="Acidic residues" evidence="4">
    <location>
        <begin position="1279"/>
        <end position="1290"/>
    </location>
</feature>
<feature type="compositionally biased region" description="Basic residues" evidence="4">
    <location>
        <begin position="1148"/>
        <end position="1161"/>
    </location>
</feature>
<reference evidence="7" key="1">
    <citation type="submission" date="2020-09" db="EMBL/GenBank/DDBJ databases">
        <title>Comparative genome analyses of four rice-infecting Rhizoctonia solani isolates reveal extensive enrichment of homogalacturonan modification genes.</title>
        <authorList>
            <person name="Lee D.-Y."/>
            <person name="Jeon J."/>
            <person name="Kim K.-T."/>
            <person name="Cheong K."/>
            <person name="Song H."/>
            <person name="Choi G."/>
            <person name="Ko J."/>
            <person name="Opiyo S.O."/>
            <person name="Zuo S."/>
            <person name="Madhav S."/>
            <person name="Lee Y.-H."/>
            <person name="Wang G.-L."/>
        </authorList>
    </citation>
    <scope>NUCLEOTIDE SEQUENCE</scope>
    <source>
        <strain evidence="7">AG1-IA YN-7</strain>
    </source>
</reference>
<evidence type="ECO:0000256" key="4">
    <source>
        <dbReference type="SAM" id="MobiDB-lite"/>
    </source>
</evidence>
<dbReference type="PANTHER" id="PTHR48287">
    <property type="entry name" value="ARM REPEAT SUPERFAMILY PROTEIN"/>
    <property type="match status" value="1"/>
</dbReference>
<feature type="compositionally biased region" description="Basic and acidic residues" evidence="4">
    <location>
        <begin position="1210"/>
        <end position="1221"/>
    </location>
</feature>
<keyword evidence="3" id="KW-0539">Nucleus</keyword>
<feature type="compositionally biased region" description="Polar residues" evidence="4">
    <location>
        <begin position="371"/>
        <end position="381"/>
    </location>
</feature>
<evidence type="ECO:0000313" key="7">
    <source>
        <dbReference type="EMBL" id="KAF8668097.1"/>
    </source>
</evidence>
<dbReference type="PANTHER" id="PTHR48287:SF1">
    <property type="entry name" value="ARM REPEAT SUPERFAMILY PROTEIN"/>
    <property type="match status" value="1"/>
</dbReference>
<sequence length="1409" mass="151351">MTIVRDGPPTRGCLSRPAASGTCGARSAPGPPGYLGLRKSEPQSPSEFSSRKNRKYKDTSRGTEAGLTVMVGIANSWKMMDPICYMARHVMSILVTTNLGIHPTIPKMSSQLELALDKIRIHTSSKLLHQKTPATLLVALEQTFAEQTPPTPRSAVAYCAALCTTMEQAVKGGNVSMGEGDIVPGALYLLAAVLPYVPTPVLRSQVSVLLPLLAPLLPLSSQHPPALRSLLSVLCALWTPLDAPTLTGTPLVRNAWASVLQLCVDPRPKVRKRAQEVVRSVLAAPPAPMIRHPYAEQTAQYILKLLTDISPDHAEATIWSCAWVKILAPFWPTTKLVELLQALLTLPSLNIPFLTAAAYTTITAILTPPQTTLNPEAQDQATGSTIPPPTLPPTHFPASLATLLSLPPTGDADAAPWIGAVGACLYAWGEICRDPEAIEDSPSLSQDLLLAVPGAFRALWAQLEEGHSSEVRAAAEDAIVHGLLAGIFGDDGKVRSNSPEGGKAGGVPDLLVKECLKVWGKGPKNVKKTSLGLILTTLESSLDSVSAASSGALGNVLSVAEGVIDVLGTNSEVGGPTPATTLAPSLLTAVGTLRSAQDFMWREKADGVIGAAIRAMGPAAFLEVLPMNLIPDKNAPNNDGRAYLLPLLAANLVPRTAEIRHFVSHFVPLSEKLFELQNGTEKESERKIWEVCIHQVWGCFRGYCTGLAGLKQGLSTPFLQLLTNLLYSQPTLRVSILHGIRALVASNRSIPADEIHYSYAERSCAEENLKFLAGLAGNMLSVLFNVFSSVESNDRGLVGEVISLWLGLADAKELSATFKKVSAMLSQNLKGAAATPLAHTALDLLVLLVPHLSPTDATRLFTIVFADNVISNADGTVQKKAYRILARLIERGIVDGLQEGEGKNRKVESALARCAEITPSVNVSAKRDRVQLLSALVPLIPDGSLHIIPSLLPEAVLATKEVSEKTRNGAFDLVVAMGKRMERGGTVDRAKVDGMEVEQEGNEPTNVKANVEEYVTMVAAGLVGATPHMISATITTLSRLTFEFKDILSPNMLSELITTVIVFVSSANREIVKSALGFAKVSVISLPTNIVTPHLDALVPALLGWSHDHKNHFKTKVLHIFERMGRRFGWESLEAAAGTHERAGVITHLRKKKERARKRKGKENEQESDVEEAPARTTTGDAFEDVLYGSDSDSSDGDSETESKPSTAQKAKDRSNSDGKKQKSGMRIRLDNDEPMDLLHGSAARLTTGSAMSARRRQPGHEAAKFKTDTSTGRMVVEESSDEDEQDAGDDVAGAAYREMLTSTDGQTRDSSGKVRFAKDTKKRRALEREDAGDDVEMADGTDAGLARESPKKKSKRNVIKVGGEFKAKNAGGDVKRQGQQDPYAYLPLGSLNKKKGRQGPRISITGRR</sequence>
<dbReference type="InterPro" id="IPR011989">
    <property type="entry name" value="ARM-like"/>
</dbReference>
<evidence type="ECO:0000259" key="6">
    <source>
        <dbReference type="Pfam" id="PF25772"/>
    </source>
</evidence>
<comment type="similarity">
    <text evidence="2">Belongs to the RRP12 family.</text>
</comment>
<feature type="compositionally biased region" description="Basic and acidic residues" evidence="4">
    <location>
        <begin position="1364"/>
        <end position="1379"/>
    </location>
</feature>
<feature type="compositionally biased region" description="Basic and acidic residues" evidence="4">
    <location>
        <begin position="1307"/>
        <end position="1320"/>
    </location>
</feature>
<name>A0A8H7H2K0_9AGAM</name>
<feature type="domain" description="RRP12 HEAT" evidence="5">
    <location>
        <begin position="525"/>
        <end position="789"/>
    </location>
</feature>
<dbReference type="InterPro" id="IPR057860">
    <property type="entry name" value="HEAT_RRP12_N"/>
</dbReference>
<dbReference type="InterPro" id="IPR012978">
    <property type="entry name" value="HEAT_RRP12"/>
</dbReference>
<evidence type="ECO:0000256" key="1">
    <source>
        <dbReference type="ARBA" id="ARBA00004123"/>
    </source>
</evidence>
<dbReference type="GO" id="GO:0005634">
    <property type="term" value="C:nucleus"/>
    <property type="evidence" value="ECO:0007669"/>
    <property type="project" value="UniProtKB-SubCell"/>
</dbReference>
<dbReference type="SUPFAM" id="SSF48371">
    <property type="entry name" value="ARM repeat"/>
    <property type="match status" value="1"/>
</dbReference>
<accession>A0A8H7H2K0</accession>
<evidence type="ECO:0000256" key="2">
    <source>
        <dbReference type="ARBA" id="ARBA00007690"/>
    </source>
</evidence>
<comment type="subcellular location">
    <subcellularLocation>
        <location evidence="1">Nucleus</location>
    </subcellularLocation>
</comment>
<protein>
    <submittedName>
        <fullName evidence="7">NUC173 protein</fullName>
    </submittedName>
</protein>
<dbReference type="EMBL" id="JACYCC010000347">
    <property type="protein sequence ID" value="KAF8668097.1"/>
    <property type="molecule type" value="Genomic_DNA"/>
</dbReference>
<feature type="compositionally biased region" description="Acidic residues" evidence="4">
    <location>
        <begin position="1331"/>
        <end position="1340"/>
    </location>
</feature>
<evidence type="ECO:0000256" key="3">
    <source>
        <dbReference type="ARBA" id="ARBA00023242"/>
    </source>
</evidence>
<dbReference type="InterPro" id="IPR052087">
    <property type="entry name" value="RRP12"/>
</dbReference>